<dbReference type="RefSeq" id="WP_161600014.1">
    <property type="nucleotide sequence ID" value="NZ_BAYX01000015.1"/>
</dbReference>
<protein>
    <recommendedName>
        <fullName evidence="5">Lysozyme</fullName>
    </recommendedName>
</protein>
<comment type="caution">
    <text evidence="3">The sequence shown here is derived from an EMBL/GenBank/DDBJ whole genome shotgun (WGS) entry which is preliminary data.</text>
</comment>
<dbReference type="PANTHER" id="PTHR34135:SF2">
    <property type="entry name" value="LYSOZYME"/>
    <property type="match status" value="1"/>
</dbReference>
<feature type="signal peptide" evidence="2">
    <location>
        <begin position="1"/>
        <end position="19"/>
    </location>
</feature>
<dbReference type="GO" id="GO:0009253">
    <property type="term" value="P:peptidoglycan catabolic process"/>
    <property type="evidence" value="ECO:0007669"/>
    <property type="project" value="InterPro"/>
</dbReference>
<accession>A0AA87Q6K8</accession>
<dbReference type="Proteomes" id="UP000026941">
    <property type="component" value="Unassembled WGS sequence"/>
</dbReference>
<evidence type="ECO:0000256" key="1">
    <source>
        <dbReference type="ARBA" id="ARBA00010646"/>
    </source>
</evidence>
<dbReference type="PROSITE" id="PS51904">
    <property type="entry name" value="GLYCOSYL_HYDROL_F25_2"/>
    <property type="match status" value="1"/>
</dbReference>
<keyword evidence="2" id="KW-0732">Signal</keyword>
<reference evidence="3 4" key="1">
    <citation type="submission" date="2014-05" db="EMBL/GenBank/DDBJ databases">
        <title>Whole genome shotgun sequence of Rhizobium rhizogenes NBRC 13257.</title>
        <authorList>
            <person name="Katano-Makiyama Y."/>
            <person name="Hosoyama A."/>
            <person name="Hashimoto M."/>
            <person name="Hosoyama Y."/>
            <person name="Noguchi M."/>
            <person name="Tsuchikane K."/>
            <person name="Kimura A."/>
            <person name="Ohji S."/>
            <person name="Ichikawa N."/>
            <person name="Yamazoe A."/>
            <person name="Fujita N."/>
        </authorList>
    </citation>
    <scope>NUCLEOTIDE SEQUENCE [LARGE SCALE GENOMIC DNA]</scope>
    <source>
        <strain evidence="3 4">NBRC 13257</strain>
    </source>
</reference>
<dbReference type="GO" id="GO:0016998">
    <property type="term" value="P:cell wall macromolecule catabolic process"/>
    <property type="evidence" value="ECO:0007669"/>
    <property type="project" value="InterPro"/>
</dbReference>
<comment type="similarity">
    <text evidence="1">Belongs to the glycosyl hydrolase 25 family.</text>
</comment>
<evidence type="ECO:0000313" key="3">
    <source>
        <dbReference type="EMBL" id="GAJ96048.1"/>
    </source>
</evidence>
<dbReference type="SUPFAM" id="SSF51445">
    <property type="entry name" value="(Trans)glycosidases"/>
    <property type="match status" value="1"/>
</dbReference>
<evidence type="ECO:0008006" key="5">
    <source>
        <dbReference type="Google" id="ProtNLM"/>
    </source>
</evidence>
<gene>
    <name evidence="3" type="ORF">RRH01S_15_00140</name>
</gene>
<sequence length="609" mass="66958">MSLAAVVASLFLVGAQALAYDCPSGASIDAQSDAEAKVRCDAFVVYHPRAELTVDPAISDRIPPQPPGNREVRSFALVIVVDSYPNFPEKDDQTLTAVENDISPLIEFLKEQQFDEVVFLHNEAATTNNITYFLRTYFLNETKIYHLRSRFLFAFDGHGNPGHDGIPGGIALTQATGEGDNNTNNIYSLNYLHSDLEAIAVETFHTVALLGSCYSGGIFPIDPSHGQTSFTFPKAAGAHAITASDPVHKAWTEPDGSGTVFYSEFLKAIKSVGENVQQNESTHIVDGHGSPTTVYDSIARLGLVVAQTNIGLEEIKNPTTNELYPQLSIGAIAPEAHLNGAFFFLGPRATTQASLPAATGSAVIGRPDLKVFKAIDRYAIRGIDLSHYSGSNVDFKEISKKFRFVYIKATQGNHIVDPTFRNNLVNSKDTTLRVGAYHFFDWCASAEDQFNNIKSNVKKDDSMLPFTVIVEWQMTGPNQQKPLCGTIEDTRNHLLSLFKLIENYYGKAPVLYTAAAFFKEFPITDDTFNRYPLWIADYSKRHVQDGAPSLPGSNPWTFWQFSDDLPVNIGNNKSSPTDVSIFFGSDEEFDAFANGKGNLALTEVSRSLK</sequence>
<dbReference type="AlphaFoldDB" id="A0AA87Q6K8"/>
<dbReference type="Pfam" id="PF01183">
    <property type="entry name" value="Glyco_hydro_25"/>
    <property type="match status" value="1"/>
</dbReference>
<dbReference type="Gene3D" id="3.20.20.80">
    <property type="entry name" value="Glycosidases"/>
    <property type="match status" value="1"/>
</dbReference>
<proteinExistence type="inferred from homology"/>
<dbReference type="PANTHER" id="PTHR34135">
    <property type="entry name" value="LYSOZYME"/>
    <property type="match status" value="1"/>
</dbReference>
<dbReference type="GO" id="GO:0003796">
    <property type="term" value="F:lysozyme activity"/>
    <property type="evidence" value="ECO:0007669"/>
    <property type="project" value="InterPro"/>
</dbReference>
<name>A0AA87Q6K8_RHIRH</name>
<organism evidence="3 4">
    <name type="scientific">Rhizobium rhizogenes NBRC 13257</name>
    <dbReference type="NCBI Taxonomy" id="1220581"/>
    <lineage>
        <taxon>Bacteria</taxon>
        <taxon>Pseudomonadati</taxon>
        <taxon>Pseudomonadota</taxon>
        <taxon>Alphaproteobacteria</taxon>
        <taxon>Hyphomicrobiales</taxon>
        <taxon>Rhizobiaceae</taxon>
        <taxon>Rhizobium/Agrobacterium group</taxon>
        <taxon>Rhizobium</taxon>
    </lineage>
</organism>
<dbReference type="InterPro" id="IPR002053">
    <property type="entry name" value="Glyco_hydro_25"/>
</dbReference>
<evidence type="ECO:0000313" key="4">
    <source>
        <dbReference type="Proteomes" id="UP000026941"/>
    </source>
</evidence>
<feature type="chain" id="PRO_5041646954" description="Lysozyme" evidence="2">
    <location>
        <begin position="20"/>
        <end position="609"/>
    </location>
</feature>
<dbReference type="Gene3D" id="3.40.50.1460">
    <property type="match status" value="1"/>
</dbReference>
<dbReference type="GO" id="GO:0016052">
    <property type="term" value="P:carbohydrate catabolic process"/>
    <property type="evidence" value="ECO:0007669"/>
    <property type="project" value="TreeGrafter"/>
</dbReference>
<dbReference type="EMBL" id="BAYX01000015">
    <property type="protein sequence ID" value="GAJ96048.1"/>
    <property type="molecule type" value="Genomic_DNA"/>
</dbReference>
<evidence type="ECO:0000256" key="2">
    <source>
        <dbReference type="SAM" id="SignalP"/>
    </source>
</evidence>
<dbReference type="InterPro" id="IPR017853">
    <property type="entry name" value="GH"/>
</dbReference>